<evidence type="ECO:0000256" key="7">
    <source>
        <dbReference type="ARBA" id="ARBA00023136"/>
    </source>
</evidence>
<dbReference type="AlphaFoldDB" id="A0A066U6U0"/>
<comment type="subcellular location">
    <subcellularLocation>
        <location evidence="1">Cell membrane</location>
        <topology evidence="1">Multi-pass membrane protein</topology>
    </subcellularLocation>
</comment>
<keyword evidence="4" id="KW-1003">Cell membrane</keyword>
<evidence type="ECO:0000256" key="2">
    <source>
        <dbReference type="ARBA" id="ARBA00010735"/>
    </source>
</evidence>
<dbReference type="GO" id="GO:1903785">
    <property type="term" value="P:L-valine transmembrane transport"/>
    <property type="evidence" value="ECO:0007669"/>
    <property type="project" value="TreeGrafter"/>
</dbReference>
<comment type="similarity">
    <text evidence="2">Belongs to the AzlC family.</text>
</comment>
<keyword evidence="10" id="KW-1185">Reference proteome</keyword>
<dbReference type="PANTHER" id="PTHR34979:SF1">
    <property type="entry name" value="INNER MEMBRANE PROTEIN YGAZ"/>
    <property type="match status" value="1"/>
</dbReference>
<keyword evidence="7 8" id="KW-0472">Membrane</keyword>
<dbReference type="InterPro" id="IPR011606">
    <property type="entry name" value="Brnchd-chn_aa_trnsp_permease"/>
</dbReference>
<feature type="transmembrane region" description="Helical" evidence="8">
    <location>
        <begin position="212"/>
        <end position="228"/>
    </location>
</feature>
<gene>
    <name evidence="9" type="ORF">DV20_13915</name>
</gene>
<keyword evidence="6 8" id="KW-1133">Transmembrane helix</keyword>
<evidence type="ECO:0000256" key="5">
    <source>
        <dbReference type="ARBA" id="ARBA00022692"/>
    </source>
</evidence>
<dbReference type="Proteomes" id="UP000027345">
    <property type="component" value="Unassembled WGS sequence"/>
</dbReference>
<evidence type="ECO:0000256" key="4">
    <source>
        <dbReference type="ARBA" id="ARBA00022475"/>
    </source>
</evidence>
<feature type="transmembrane region" description="Helical" evidence="8">
    <location>
        <begin position="33"/>
        <end position="56"/>
    </location>
</feature>
<feature type="transmembrane region" description="Helical" evidence="8">
    <location>
        <begin position="134"/>
        <end position="156"/>
    </location>
</feature>
<evidence type="ECO:0000313" key="9">
    <source>
        <dbReference type="EMBL" id="KDN21572.1"/>
    </source>
</evidence>
<feature type="transmembrane region" description="Helical" evidence="8">
    <location>
        <begin position="63"/>
        <end position="84"/>
    </location>
</feature>
<dbReference type="PANTHER" id="PTHR34979">
    <property type="entry name" value="INNER MEMBRANE PROTEIN YGAZ"/>
    <property type="match status" value="1"/>
</dbReference>
<comment type="caution">
    <text evidence="9">The sequence shown here is derived from an EMBL/GenBank/DDBJ whole genome shotgun (WGS) entry which is preliminary data.</text>
</comment>
<evidence type="ECO:0000256" key="6">
    <source>
        <dbReference type="ARBA" id="ARBA00022989"/>
    </source>
</evidence>
<dbReference type="EMBL" id="JMQI01000027">
    <property type="protein sequence ID" value="KDN21572.1"/>
    <property type="molecule type" value="Genomic_DNA"/>
</dbReference>
<reference evidence="9 10" key="1">
    <citation type="submission" date="2014-05" db="EMBL/GenBank/DDBJ databases">
        <title>Draft genome sequence of Amycolatopsis rifamycinica DSM 46095.</title>
        <authorList>
            <person name="Lal R."/>
            <person name="Saxena A."/>
            <person name="Kumari R."/>
            <person name="Mukherjee U."/>
            <person name="Singh P."/>
            <person name="Sangwan N."/>
            <person name="Mahato N.K."/>
        </authorList>
    </citation>
    <scope>NUCLEOTIDE SEQUENCE [LARGE SCALE GENOMIC DNA]</scope>
    <source>
        <strain evidence="9 10">DSM 46095</strain>
    </source>
</reference>
<evidence type="ECO:0000256" key="8">
    <source>
        <dbReference type="SAM" id="Phobius"/>
    </source>
</evidence>
<dbReference type="eggNOG" id="COG1296">
    <property type="taxonomic scope" value="Bacteria"/>
</dbReference>
<keyword evidence="5 8" id="KW-0812">Transmembrane</keyword>
<dbReference type="GO" id="GO:0005886">
    <property type="term" value="C:plasma membrane"/>
    <property type="evidence" value="ECO:0007669"/>
    <property type="project" value="UniProtKB-SubCell"/>
</dbReference>
<proteinExistence type="inferred from homology"/>
<evidence type="ECO:0000313" key="10">
    <source>
        <dbReference type="Proteomes" id="UP000027345"/>
    </source>
</evidence>
<keyword evidence="3" id="KW-0813">Transport</keyword>
<dbReference type="Pfam" id="PF03591">
    <property type="entry name" value="AzlC"/>
    <property type="match status" value="1"/>
</dbReference>
<organism evidence="9 10">
    <name type="scientific">Amycolatopsis rifamycinica</name>
    <dbReference type="NCBI Taxonomy" id="287986"/>
    <lineage>
        <taxon>Bacteria</taxon>
        <taxon>Bacillati</taxon>
        <taxon>Actinomycetota</taxon>
        <taxon>Actinomycetes</taxon>
        <taxon>Pseudonocardiales</taxon>
        <taxon>Pseudonocardiaceae</taxon>
        <taxon>Amycolatopsis</taxon>
    </lineage>
</organism>
<dbReference type="OrthoDB" id="8908907at2"/>
<name>A0A066U6U0_9PSEU</name>
<accession>A0A066U6U0</accession>
<sequence length="230" mass="22887">MIIVTETTAEPRSPARVVRPVLPVAAADLADGMAFGALAASVGMGVLAPVAMSLLVFSGSAQYGAVAVIGQHGSIWAVVGAAAALNARYLLMGTTIAPALTGSAWSRAGTALLITDGSWAIAHRGDGRYDLRTLRVAGALCLCGWTAGTALGAILGDAIGDPGRLGLDAAYPVFFLGLLRSHLKDARAWFLAVLGVAAAAALVAWAPPGVPVLVAGAAGAVAGAALGVRR</sequence>
<protein>
    <submittedName>
        <fullName evidence="9">AzlC family protein</fullName>
    </submittedName>
</protein>
<evidence type="ECO:0000256" key="3">
    <source>
        <dbReference type="ARBA" id="ARBA00022448"/>
    </source>
</evidence>
<evidence type="ECO:0000256" key="1">
    <source>
        <dbReference type="ARBA" id="ARBA00004651"/>
    </source>
</evidence>
<feature type="transmembrane region" description="Helical" evidence="8">
    <location>
        <begin position="186"/>
        <end position="206"/>
    </location>
</feature>
<dbReference type="STRING" id="287986.DV20_13915"/>
<feature type="transmembrane region" description="Helical" evidence="8">
    <location>
        <begin position="162"/>
        <end position="179"/>
    </location>
</feature>